<evidence type="ECO:0000259" key="2">
    <source>
        <dbReference type="Pfam" id="PF07584"/>
    </source>
</evidence>
<evidence type="ECO:0000313" key="5">
    <source>
        <dbReference type="Proteomes" id="UP000274201"/>
    </source>
</evidence>
<dbReference type="SUPFAM" id="SSF52317">
    <property type="entry name" value="Class I glutamine amidotransferase-like"/>
    <property type="match status" value="1"/>
</dbReference>
<feature type="transmembrane region" description="Helical" evidence="1">
    <location>
        <begin position="654"/>
        <end position="671"/>
    </location>
</feature>
<feature type="domain" description="DUF4159" evidence="3">
    <location>
        <begin position="694"/>
        <end position="911"/>
    </location>
</feature>
<dbReference type="NCBIfam" id="TIGR02226">
    <property type="entry name" value="two_anch"/>
    <property type="match status" value="1"/>
</dbReference>
<name>A0A448V7I9_BARVI</name>
<keyword evidence="1" id="KW-1133">Transmembrane helix</keyword>
<dbReference type="STRING" id="1094497.BVwin_10270"/>
<dbReference type="Gene3D" id="3.40.50.12140">
    <property type="entry name" value="Domain of unknown function DUF4159"/>
    <property type="match status" value="1"/>
</dbReference>
<dbReference type="Gene3D" id="3.40.50.880">
    <property type="match status" value="1"/>
</dbReference>
<protein>
    <submittedName>
        <fullName evidence="4">N-terminal double-transmembrane domain</fullName>
    </submittedName>
</protein>
<dbReference type="Pfam" id="PF07584">
    <property type="entry name" value="BatA"/>
    <property type="match status" value="1"/>
</dbReference>
<organism evidence="4 5">
    <name type="scientific">Bartonella vinsonii</name>
    <name type="common">Rochalimaea vinsonii</name>
    <dbReference type="NCBI Taxonomy" id="33047"/>
    <lineage>
        <taxon>Bacteria</taxon>
        <taxon>Pseudomonadati</taxon>
        <taxon>Pseudomonadota</taxon>
        <taxon>Alphaproteobacteria</taxon>
        <taxon>Hyphomicrobiales</taxon>
        <taxon>Bartonellaceae</taxon>
        <taxon>Bartonella</taxon>
    </lineage>
</organism>
<dbReference type="PANTHER" id="PTHR37464:SF1">
    <property type="entry name" value="BLL2463 PROTEIN"/>
    <property type="match status" value="1"/>
</dbReference>
<dbReference type="InterPro" id="IPR024163">
    <property type="entry name" value="Aerotolerance_reg_N"/>
</dbReference>
<evidence type="ECO:0000313" key="4">
    <source>
        <dbReference type="EMBL" id="VEJ45699.1"/>
    </source>
</evidence>
<dbReference type="Proteomes" id="UP000274201">
    <property type="component" value="Chromosome"/>
</dbReference>
<dbReference type="PANTHER" id="PTHR37464">
    <property type="entry name" value="BLL2463 PROTEIN"/>
    <property type="match status" value="1"/>
</dbReference>
<feature type="domain" description="Aerotolerance regulator N-terminal" evidence="2">
    <location>
        <begin position="1"/>
        <end position="75"/>
    </location>
</feature>
<dbReference type="OrthoDB" id="9773014at2"/>
<feature type="transmembrane region" description="Helical" evidence="1">
    <location>
        <begin position="624"/>
        <end position="648"/>
    </location>
</feature>
<feature type="transmembrane region" description="Helical" evidence="1">
    <location>
        <begin position="55"/>
        <end position="73"/>
    </location>
</feature>
<dbReference type="InterPro" id="IPR029062">
    <property type="entry name" value="Class_I_gatase-like"/>
</dbReference>
<gene>
    <name evidence="4" type="ORF">NCTC12905_01366</name>
</gene>
<keyword evidence="1 4" id="KW-0812">Transmembrane</keyword>
<dbReference type="InterPro" id="IPR025297">
    <property type="entry name" value="DUF4159"/>
</dbReference>
<dbReference type="AlphaFoldDB" id="A0A448V7I9"/>
<dbReference type="RefSeq" id="WP_126603634.1">
    <property type="nucleotide sequence ID" value="NZ_LR134529.1"/>
</dbReference>
<keyword evidence="1" id="KW-0472">Membrane</keyword>
<proteinExistence type="predicted"/>
<evidence type="ECO:0000256" key="1">
    <source>
        <dbReference type="SAM" id="Phobius"/>
    </source>
</evidence>
<dbReference type="EMBL" id="LR134529">
    <property type="protein sequence ID" value="VEJ45699.1"/>
    <property type="molecule type" value="Genomic_DNA"/>
</dbReference>
<reference evidence="4 5" key="1">
    <citation type="submission" date="2018-12" db="EMBL/GenBank/DDBJ databases">
        <authorList>
            <consortium name="Pathogen Informatics"/>
        </authorList>
    </citation>
    <scope>NUCLEOTIDE SEQUENCE [LARGE SCALE GENOMIC DNA]</scope>
    <source>
        <strain evidence="4 5">NCTC12905</strain>
    </source>
</reference>
<dbReference type="InterPro" id="IPR011933">
    <property type="entry name" value="Double_TM_dom"/>
</dbReference>
<dbReference type="Pfam" id="PF13709">
    <property type="entry name" value="DUF4159"/>
    <property type="match status" value="1"/>
</dbReference>
<sequence>MSFAAPFLLLGLLSLPVIWWLLRITPPSPHKEPFPPLRFLPKPTHQQESAKHTPWWLLLLRLTIAALIIIALARPTWNQKPITLSSSQPLALIIDNGWASVKEWKKRLSVAESLLTQAEKHQKDIYFLATAENDTANIGPLPAKTIKQHLMHLQPRPWSVNRMDALKKLMERAKGKPLDIAYLSDGLQTHENDETFALIEQLNPKTFLWYSPDISDLTAITAIENNNGNMVARAIRSTTHNETPITLNLYDANNQLLDHFTTKFLEGETTTLVPFNVPLELRNDIAWIKINNQNHAAATFLVDSHNKMSRVALLSPNTREMAQPLLSPFYYIIKALEGYTQLITAGGGELSTDLDHLLKQNPSAIIIGDIINMSEEAEKKLSDFVNKGGTLIRFAGENLSTAQHYDSLLPVPLRYGKRSLGSIMSWTKPQKLAPFAKTSIFSDLPFPEEVTVSRQILAEPSPDLFEKTWLSLSDGTPLITATGRGKGTLILIHIAPDPTWSNLPLSGFFAQMLQKLITLSAYQNTNPTPIKKETTIKNPWRTITTDGQLQTPPSSVVPLILDAQNPPRPSYHTPPGLYGVKNNFYALNLLNHPSHLVKQSLLSPSLSGNPLSYDTKEKHLIGPLLGLAILLFAFDNFLTLWMGGAFFLNRQRNMLLFLPLTIGFLAFFLHTPRVYAKDTENHNEDIIQAAGATHLAYVVTHNREIDTTSKNGLEALSQFIAERTMLSPSSVKALDLDKDELAFYPLIYWPIDANSPLPTQKSLEKINSFMKNGGTILFDTRDQIKSNLNLEGAAPPATQRLRIILKGLNIPALEPASTDHVVARSFYIMPDFPGLYRGSPLWVESSSTNKKEKNSLGFGDNVSSLLITANNFAAAWALDEKGMWKYPLVPNDPMQRLWAFRAGLNIVIYVLTGNYKADQVHVPALLERFKRERRQ</sequence>
<evidence type="ECO:0000259" key="3">
    <source>
        <dbReference type="Pfam" id="PF13709"/>
    </source>
</evidence>
<dbReference type="CDD" id="cd03143">
    <property type="entry name" value="A4_beta-galactosidase_middle_domain"/>
    <property type="match status" value="1"/>
</dbReference>
<accession>A0A448V7I9</accession>